<dbReference type="NCBIfam" id="TIGR03172">
    <property type="entry name" value="selenium cofactor biosynthesis protein YqeC"/>
    <property type="match status" value="1"/>
</dbReference>
<organism evidence="2 3">
    <name type="scientific">Edwardsiella anguillarum ET080813</name>
    <dbReference type="NCBI Taxonomy" id="667120"/>
    <lineage>
        <taxon>Bacteria</taxon>
        <taxon>Pseudomonadati</taxon>
        <taxon>Pseudomonadota</taxon>
        <taxon>Gammaproteobacteria</taxon>
        <taxon>Enterobacterales</taxon>
        <taxon>Hafniaceae</taxon>
        <taxon>Edwardsiella</taxon>
    </lineage>
</organism>
<evidence type="ECO:0000313" key="2">
    <source>
        <dbReference type="EMBL" id="AIJ07853.1"/>
    </source>
</evidence>
<reference evidence="2 3" key="1">
    <citation type="journal article" date="2012" name="PLoS ONE">
        <title>Edwardsiella comparative phylogenomics reveal the new intra/inter-species taxonomic relationships, virulence evolution and niche adaptation mechanisms.</title>
        <authorList>
            <person name="Yang M."/>
            <person name="Lv Y."/>
            <person name="Xiao J."/>
            <person name="Wu H."/>
            <person name="Zheng H."/>
            <person name="Liu Q."/>
            <person name="Zhang Y."/>
            <person name="Wang Q."/>
        </authorList>
    </citation>
    <scope>NUCLEOTIDE SEQUENCE [LARGE SCALE GENOMIC DNA]</scope>
    <source>
        <strain evidence="3">080813</strain>
    </source>
</reference>
<feature type="region of interest" description="Disordered" evidence="1">
    <location>
        <begin position="266"/>
        <end position="286"/>
    </location>
</feature>
<proteinExistence type="predicted"/>
<dbReference type="Pfam" id="PF19842">
    <property type="entry name" value="YqeC"/>
    <property type="match status" value="1"/>
</dbReference>
<dbReference type="CDD" id="cd01983">
    <property type="entry name" value="SIMIBI"/>
    <property type="match status" value="1"/>
</dbReference>
<dbReference type="InterPro" id="IPR017587">
    <property type="entry name" value="YqeC"/>
</dbReference>
<protein>
    <recommendedName>
        <fullName evidence="4">Selenium-dependent hydroxylase accessory protein YqeC</fullName>
    </recommendedName>
</protein>
<evidence type="ECO:0000256" key="1">
    <source>
        <dbReference type="SAM" id="MobiDB-lite"/>
    </source>
</evidence>
<evidence type="ECO:0000313" key="3">
    <source>
        <dbReference type="Proteomes" id="UP000028681"/>
    </source>
</evidence>
<dbReference type="AlphaFoldDB" id="A0A076LME1"/>
<evidence type="ECO:0008006" key="4">
    <source>
        <dbReference type="Google" id="ProtNLM"/>
    </source>
</evidence>
<dbReference type="EMBL" id="CP006664">
    <property type="protein sequence ID" value="AIJ07853.1"/>
    <property type="molecule type" value="Genomic_DNA"/>
</dbReference>
<accession>A0A076LME1</accession>
<gene>
    <name evidence="2" type="ORF">ETEE_1400</name>
</gene>
<sequence>MNKNGRREPVLLIAHMPNAMIPELQDVLRDCHAETGPLLISLIGAGGKTSALRWLARAFAERGQRVMVTTTTRMYLPDTLPTLFCHQLAALPADALRAAITACFATWDPVQGKVRGFTPAQIDALSQCRLADVILVEADGAHHLAMKAPAGHEPCIPERSHCVIAVSGGQTLGHPVGAQNVHRWPLFAARSGLAEGERLDMAAMSRFIRHPNGMFKGVPDGARRVWLINRFYQSDNVTDASLYALLNDGTLDAVWLGAVREQPPITRILQRHDNNDPRAGPPPRRE</sequence>
<dbReference type="Proteomes" id="UP000028681">
    <property type="component" value="Chromosome"/>
</dbReference>
<dbReference type="HOGENOM" id="CLU_068045_2_0_6"/>
<name>A0A076LME1_9GAMM</name>
<dbReference type="KEGG" id="ete:ETEE_1400"/>